<reference evidence="2 3" key="1">
    <citation type="submission" date="2016-04" db="EMBL/GenBank/DDBJ databases">
        <title>A degradative enzymes factory behind the ericoid mycorrhizal symbiosis.</title>
        <authorList>
            <consortium name="DOE Joint Genome Institute"/>
            <person name="Martino E."/>
            <person name="Morin E."/>
            <person name="Grelet G."/>
            <person name="Kuo A."/>
            <person name="Kohler A."/>
            <person name="Daghino S."/>
            <person name="Barry K."/>
            <person name="Choi C."/>
            <person name="Cichocki N."/>
            <person name="Clum A."/>
            <person name="Copeland A."/>
            <person name="Hainaut M."/>
            <person name="Haridas S."/>
            <person name="Labutti K."/>
            <person name="Lindquist E."/>
            <person name="Lipzen A."/>
            <person name="Khouja H.-R."/>
            <person name="Murat C."/>
            <person name="Ohm R."/>
            <person name="Olson A."/>
            <person name="Spatafora J."/>
            <person name="Veneault-Fourrey C."/>
            <person name="Henrissat B."/>
            <person name="Grigoriev I."/>
            <person name="Martin F."/>
            <person name="Perotto S."/>
        </authorList>
    </citation>
    <scope>NUCLEOTIDE SEQUENCE [LARGE SCALE GENOMIC DNA]</scope>
    <source>
        <strain evidence="2 3">E</strain>
    </source>
</reference>
<dbReference type="OrthoDB" id="3540507at2759"/>
<gene>
    <name evidence="2" type="ORF">K444DRAFT_626905</name>
</gene>
<dbReference type="Pfam" id="PF20150">
    <property type="entry name" value="2EXR"/>
    <property type="match status" value="1"/>
</dbReference>
<evidence type="ECO:0000313" key="3">
    <source>
        <dbReference type="Proteomes" id="UP000235371"/>
    </source>
</evidence>
<sequence>MLAWRLLHHHCSHLAATFEAVSSMTKASVGQSPKQTTLPASEFSPSTGRMSSRLKSLLIQLPRLLPPAEPLKEFVLFPKLPLEIQNKIWKVAASTPRVVKLFRPEYEVQPSILLTSREVRREGLRYYKTCIAKFPHYGGHKYGCFYLPKEHQKRIVCINFEVDQFVVPAPFFSPPPLCYLHPDDMGKIQTLTIDHTGYQPSGLSSVQSPPRGIVDLLSQVPNLRQLNILVRNWCAQVGVNQGIGQELWRKELDGRFRTHFELAMRDAGNTARLEIIFKDWNDSDTAPCSADAAGGFSWRYFSPLANENSYR</sequence>
<dbReference type="GeneID" id="36590805"/>
<dbReference type="InParanoid" id="A0A2J6TJH5"/>
<keyword evidence="3" id="KW-1185">Reference proteome</keyword>
<dbReference type="PANTHER" id="PTHR35910">
    <property type="entry name" value="2EXR DOMAIN-CONTAINING PROTEIN"/>
    <property type="match status" value="1"/>
</dbReference>
<dbReference type="Proteomes" id="UP000235371">
    <property type="component" value="Unassembled WGS sequence"/>
</dbReference>
<evidence type="ECO:0000259" key="1">
    <source>
        <dbReference type="Pfam" id="PF20150"/>
    </source>
</evidence>
<dbReference type="InterPro" id="IPR045518">
    <property type="entry name" value="2EXR"/>
</dbReference>
<evidence type="ECO:0000313" key="2">
    <source>
        <dbReference type="EMBL" id="PMD63162.1"/>
    </source>
</evidence>
<proteinExistence type="predicted"/>
<dbReference type="EMBL" id="KZ613782">
    <property type="protein sequence ID" value="PMD63162.1"/>
    <property type="molecule type" value="Genomic_DNA"/>
</dbReference>
<name>A0A2J6TJH5_9HELO</name>
<dbReference type="AlphaFoldDB" id="A0A2J6TJH5"/>
<organism evidence="2 3">
    <name type="scientific">Hyaloscypha bicolor E</name>
    <dbReference type="NCBI Taxonomy" id="1095630"/>
    <lineage>
        <taxon>Eukaryota</taxon>
        <taxon>Fungi</taxon>
        <taxon>Dikarya</taxon>
        <taxon>Ascomycota</taxon>
        <taxon>Pezizomycotina</taxon>
        <taxon>Leotiomycetes</taxon>
        <taxon>Helotiales</taxon>
        <taxon>Hyaloscyphaceae</taxon>
        <taxon>Hyaloscypha</taxon>
        <taxon>Hyaloscypha bicolor</taxon>
    </lineage>
</organism>
<protein>
    <recommendedName>
        <fullName evidence="1">2EXR domain-containing protein</fullName>
    </recommendedName>
</protein>
<dbReference type="PANTHER" id="PTHR35910:SF6">
    <property type="entry name" value="2EXR DOMAIN-CONTAINING PROTEIN"/>
    <property type="match status" value="1"/>
</dbReference>
<feature type="domain" description="2EXR" evidence="1">
    <location>
        <begin position="74"/>
        <end position="163"/>
    </location>
</feature>
<dbReference type="RefSeq" id="XP_024740066.1">
    <property type="nucleotide sequence ID" value="XM_024882728.1"/>
</dbReference>
<accession>A0A2J6TJH5</accession>